<feature type="region of interest" description="Disordered" evidence="1">
    <location>
        <begin position="412"/>
        <end position="505"/>
    </location>
</feature>
<dbReference type="PANTHER" id="PTHR36844:SF1">
    <property type="entry name" value="PROTEASE PRSW"/>
    <property type="match status" value="1"/>
</dbReference>
<dbReference type="RefSeq" id="WP_145739644.1">
    <property type="nucleotide sequence ID" value="NZ_VIWX01000002.1"/>
</dbReference>
<organism evidence="3 4">
    <name type="scientific">Saccharopolyspora dendranthemae</name>
    <dbReference type="NCBI Taxonomy" id="1181886"/>
    <lineage>
        <taxon>Bacteria</taxon>
        <taxon>Bacillati</taxon>
        <taxon>Actinomycetota</taxon>
        <taxon>Actinomycetes</taxon>
        <taxon>Pseudonocardiales</taxon>
        <taxon>Pseudonocardiaceae</taxon>
        <taxon>Saccharopolyspora</taxon>
    </lineage>
</organism>
<keyword evidence="2" id="KW-0812">Transmembrane</keyword>
<protein>
    <submittedName>
        <fullName evidence="3">RsiW-degrading membrane proteinase PrsW (M82 family)</fullName>
    </submittedName>
</protein>
<dbReference type="PANTHER" id="PTHR36844">
    <property type="entry name" value="PROTEASE PRSW"/>
    <property type="match status" value="1"/>
</dbReference>
<gene>
    <name evidence="3" type="ORF">FHU35_121151</name>
</gene>
<proteinExistence type="predicted"/>
<keyword evidence="2" id="KW-0472">Membrane</keyword>
<accession>A0A561U9W7</accession>
<dbReference type="OrthoDB" id="9785431at2"/>
<evidence type="ECO:0000256" key="2">
    <source>
        <dbReference type="SAM" id="Phobius"/>
    </source>
</evidence>
<feature type="transmembrane region" description="Helical" evidence="2">
    <location>
        <begin position="20"/>
        <end position="43"/>
    </location>
</feature>
<feature type="transmembrane region" description="Helical" evidence="2">
    <location>
        <begin position="83"/>
        <end position="105"/>
    </location>
</feature>
<feature type="transmembrane region" description="Helical" evidence="2">
    <location>
        <begin position="157"/>
        <end position="177"/>
    </location>
</feature>
<keyword evidence="2" id="KW-1133">Transmembrane helix</keyword>
<keyword evidence="4" id="KW-1185">Reference proteome</keyword>
<feature type="compositionally biased region" description="Pro residues" evidence="1">
    <location>
        <begin position="492"/>
        <end position="505"/>
    </location>
</feature>
<evidence type="ECO:0000313" key="4">
    <source>
        <dbReference type="Proteomes" id="UP000316184"/>
    </source>
</evidence>
<comment type="caution">
    <text evidence="3">The sequence shown here is derived from an EMBL/GenBank/DDBJ whole genome shotgun (WGS) entry which is preliminary data.</text>
</comment>
<dbReference type="InterPro" id="IPR026898">
    <property type="entry name" value="PrsW"/>
</dbReference>
<reference evidence="3 4" key="1">
    <citation type="submission" date="2019-06" db="EMBL/GenBank/DDBJ databases">
        <title>Sequencing the genomes of 1000 actinobacteria strains.</title>
        <authorList>
            <person name="Klenk H.-P."/>
        </authorList>
    </citation>
    <scope>NUCLEOTIDE SEQUENCE [LARGE SCALE GENOMIC DNA]</scope>
    <source>
        <strain evidence="3 4">DSM 46699</strain>
    </source>
</reference>
<feature type="transmembrane region" description="Helical" evidence="2">
    <location>
        <begin position="49"/>
        <end position="71"/>
    </location>
</feature>
<feature type="transmembrane region" description="Helical" evidence="2">
    <location>
        <begin position="197"/>
        <end position="218"/>
    </location>
</feature>
<sequence>MPALSPQSVLEGRNSNRAPVSLIIGLVVSGVCMLLALASYFLLSPDAPGNVVIGMLLALPTAIVLVALILLVDRLEPEPRLNLLLAFGWGAGVALLGALIVNTLGESVLAAVMGPEPASVVTVSVIAPFVEESFKGALLLFLLLVRPNEIDGPTDGIVYAGMCGLGFALVENVLYYMQGLASVPGEIWGTVLIRGVVAPLGHPMYTAMTGLGVAYAATHRGAGRVFAVFFGWCAAVFLHALWNGGSVLFGFGGLVLAYLVEAGVLLVLVIILIRDRRRLVRSIGRYLPAYIPSGLVAPNDIHMLGAMAGRRQARHWARSQAGNVGAQAMGDYQLAATELALLHARAERRTIEPQTFFVRRDQIVALMRVARDAFFRRTPKPQPAPWAQHERSGFFVLPQQLNDMPTHKLRVPAQGLHAPGPQRPGPPPPGQQPPGPPAPGPPPPGPQRPGPQAPGPPPPGSPPPGPRPPGPQGPGPRGLGPQWPGQQGPGQQGPPPGHQGPWPPR</sequence>
<dbReference type="Pfam" id="PF13367">
    <property type="entry name" value="PrsW-protease"/>
    <property type="match status" value="1"/>
</dbReference>
<dbReference type="Proteomes" id="UP000316184">
    <property type="component" value="Unassembled WGS sequence"/>
</dbReference>
<name>A0A561U9W7_9PSEU</name>
<dbReference type="EMBL" id="VIWX01000002">
    <property type="protein sequence ID" value="TWF96150.1"/>
    <property type="molecule type" value="Genomic_DNA"/>
</dbReference>
<feature type="transmembrane region" description="Helical" evidence="2">
    <location>
        <begin position="248"/>
        <end position="273"/>
    </location>
</feature>
<feature type="compositionally biased region" description="Pro residues" evidence="1">
    <location>
        <begin position="421"/>
        <end position="474"/>
    </location>
</feature>
<feature type="transmembrane region" description="Helical" evidence="2">
    <location>
        <begin position="225"/>
        <end position="242"/>
    </location>
</feature>
<evidence type="ECO:0000313" key="3">
    <source>
        <dbReference type="EMBL" id="TWF96150.1"/>
    </source>
</evidence>
<dbReference type="AlphaFoldDB" id="A0A561U9W7"/>
<feature type="transmembrane region" description="Helical" evidence="2">
    <location>
        <begin position="125"/>
        <end position="145"/>
    </location>
</feature>
<dbReference type="GO" id="GO:0008233">
    <property type="term" value="F:peptidase activity"/>
    <property type="evidence" value="ECO:0007669"/>
    <property type="project" value="InterPro"/>
</dbReference>
<evidence type="ECO:0000256" key="1">
    <source>
        <dbReference type="SAM" id="MobiDB-lite"/>
    </source>
</evidence>